<proteinExistence type="predicted"/>
<dbReference type="AlphaFoldDB" id="A0A9P9YMD6"/>
<name>A0A9P9YMD6_9MUSC</name>
<keyword evidence="2" id="KW-1185">Reference proteome</keyword>
<reference evidence="1" key="1">
    <citation type="journal article" date="2023" name="Genome Biol. Evol.">
        <title>Long-read-based Genome Assembly of Drosophila gunungcola Reveals Fewer Chemosensory Genes in Flower-breeding Species.</title>
        <authorList>
            <person name="Negi A."/>
            <person name="Liao B.Y."/>
            <person name="Yeh S.D."/>
        </authorList>
    </citation>
    <scope>NUCLEOTIDE SEQUENCE</scope>
    <source>
        <strain evidence="1">Sukarami</strain>
    </source>
</reference>
<sequence length="37" mass="4119">MQLVIMARGATGEAKILKTKPKLDSKVLHTQRRLGDN</sequence>
<evidence type="ECO:0000313" key="2">
    <source>
        <dbReference type="Proteomes" id="UP001059596"/>
    </source>
</evidence>
<dbReference type="Proteomes" id="UP001059596">
    <property type="component" value="Unassembled WGS sequence"/>
</dbReference>
<accession>A0A9P9YMD6</accession>
<gene>
    <name evidence="1" type="ORF">M5D96_007083</name>
</gene>
<comment type="caution">
    <text evidence="1">The sequence shown here is derived from an EMBL/GenBank/DDBJ whole genome shotgun (WGS) entry which is preliminary data.</text>
</comment>
<protein>
    <submittedName>
        <fullName evidence="1">Uncharacterized protein</fullName>
    </submittedName>
</protein>
<organism evidence="1 2">
    <name type="scientific">Drosophila gunungcola</name>
    <name type="common">fruit fly</name>
    <dbReference type="NCBI Taxonomy" id="103775"/>
    <lineage>
        <taxon>Eukaryota</taxon>
        <taxon>Metazoa</taxon>
        <taxon>Ecdysozoa</taxon>
        <taxon>Arthropoda</taxon>
        <taxon>Hexapoda</taxon>
        <taxon>Insecta</taxon>
        <taxon>Pterygota</taxon>
        <taxon>Neoptera</taxon>
        <taxon>Endopterygota</taxon>
        <taxon>Diptera</taxon>
        <taxon>Brachycera</taxon>
        <taxon>Muscomorpha</taxon>
        <taxon>Ephydroidea</taxon>
        <taxon>Drosophilidae</taxon>
        <taxon>Drosophila</taxon>
        <taxon>Sophophora</taxon>
    </lineage>
</organism>
<dbReference type="EMBL" id="JAMKOV010000005">
    <property type="protein sequence ID" value="KAI8039663.1"/>
    <property type="molecule type" value="Genomic_DNA"/>
</dbReference>
<evidence type="ECO:0000313" key="1">
    <source>
        <dbReference type="EMBL" id="KAI8039663.1"/>
    </source>
</evidence>